<comment type="caution">
    <text evidence="2">The sequence shown here is derived from an EMBL/GenBank/DDBJ whole genome shotgun (WGS) entry which is preliminary data.</text>
</comment>
<protein>
    <submittedName>
        <fullName evidence="2">Uncharacterized protein</fullName>
    </submittedName>
</protein>
<proteinExistence type="predicted"/>
<organism evidence="2 3">
    <name type="scientific">Stephania yunnanensis</name>
    <dbReference type="NCBI Taxonomy" id="152371"/>
    <lineage>
        <taxon>Eukaryota</taxon>
        <taxon>Viridiplantae</taxon>
        <taxon>Streptophyta</taxon>
        <taxon>Embryophyta</taxon>
        <taxon>Tracheophyta</taxon>
        <taxon>Spermatophyta</taxon>
        <taxon>Magnoliopsida</taxon>
        <taxon>Ranunculales</taxon>
        <taxon>Menispermaceae</taxon>
        <taxon>Menispermoideae</taxon>
        <taxon>Cissampelideae</taxon>
        <taxon>Stephania</taxon>
    </lineage>
</organism>
<evidence type="ECO:0000256" key="1">
    <source>
        <dbReference type="SAM" id="MobiDB-lite"/>
    </source>
</evidence>
<dbReference type="EMBL" id="JBBNAF010000004">
    <property type="protein sequence ID" value="KAK9151333.1"/>
    <property type="molecule type" value="Genomic_DNA"/>
</dbReference>
<evidence type="ECO:0000313" key="2">
    <source>
        <dbReference type="EMBL" id="KAK9151333.1"/>
    </source>
</evidence>
<dbReference type="Proteomes" id="UP001420932">
    <property type="component" value="Unassembled WGS sequence"/>
</dbReference>
<name>A0AAP0KEW3_9MAGN</name>
<gene>
    <name evidence="2" type="ORF">Syun_009642</name>
</gene>
<reference evidence="2 3" key="1">
    <citation type="submission" date="2024-01" db="EMBL/GenBank/DDBJ databases">
        <title>Genome assemblies of Stephania.</title>
        <authorList>
            <person name="Yang L."/>
        </authorList>
    </citation>
    <scope>NUCLEOTIDE SEQUENCE [LARGE SCALE GENOMIC DNA]</scope>
    <source>
        <strain evidence="2">YNDBR</strain>
        <tissue evidence="2">Leaf</tissue>
    </source>
</reference>
<feature type="region of interest" description="Disordered" evidence="1">
    <location>
        <begin position="1"/>
        <end position="22"/>
    </location>
</feature>
<keyword evidence="3" id="KW-1185">Reference proteome</keyword>
<accession>A0AAP0KEW3</accession>
<sequence length="55" mass="6278">MAFQNVTGPHKPKEHHGSVEVGLRGSNEQWEHVFHCIFLSYDESEEGGAWRLSLI</sequence>
<dbReference type="AlphaFoldDB" id="A0AAP0KEW3"/>
<evidence type="ECO:0000313" key="3">
    <source>
        <dbReference type="Proteomes" id="UP001420932"/>
    </source>
</evidence>